<keyword evidence="3" id="KW-1185">Reference proteome</keyword>
<dbReference type="PANTHER" id="PTHR48207">
    <property type="entry name" value="SUCCINATE--HYDROXYMETHYLGLUTARATE COA-TRANSFERASE"/>
    <property type="match status" value="1"/>
</dbReference>
<dbReference type="EMBL" id="CP080096">
    <property type="protein sequence ID" value="QYD71947.1"/>
    <property type="molecule type" value="Genomic_DNA"/>
</dbReference>
<gene>
    <name evidence="2" type="ORF">KZJ38_33875</name>
</gene>
<protein>
    <submittedName>
        <fullName evidence="2">CoA transferase</fullName>
    </submittedName>
</protein>
<reference evidence="2 3" key="1">
    <citation type="submission" date="2021-07" db="EMBL/GenBank/DDBJ databases">
        <title>Paraburkholderia edwinii protects Aspergillus sp. from phenazines by acting as a toxin sponge.</title>
        <authorList>
            <person name="Dahlstrom K.M."/>
            <person name="Newman D.K."/>
        </authorList>
    </citation>
    <scope>NUCLEOTIDE SEQUENCE [LARGE SCALE GENOMIC DNA]</scope>
    <source>
        <strain evidence="2 3">Pe01</strain>
    </source>
</reference>
<proteinExistence type="predicted"/>
<dbReference type="SUPFAM" id="SSF89796">
    <property type="entry name" value="CoA-transferase family III (CaiB/BaiF)"/>
    <property type="match status" value="1"/>
</dbReference>
<dbReference type="InterPro" id="IPR050483">
    <property type="entry name" value="CoA-transferase_III_domain"/>
</dbReference>
<accession>A0ABX8UUH1</accession>
<dbReference type="Gene3D" id="3.40.50.10540">
    <property type="entry name" value="Crotonobetainyl-coa:carnitine coa-transferase, domain 1"/>
    <property type="match status" value="1"/>
</dbReference>
<evidence type="ECO:0000256" key="1">
    <source>
        <dbReference type="ARBA" id="ARBA00022679"/>
    </source>
</evidence>
<dbReference type="GO" id="GO:0016740">
    <property type="term" value="F:transferase activity"/>
    <property type="evidence" value="ECO:0007669"/>
    <property type="project" value="UniProtKB-KW"/>
</dbReference>
<keyword evidence="1 2" id="KW-0808">Transferase</keyword>
<dbReference type="InterPro" id="IPR003673">
    <property type="entry name" value="CoA-Trfase_fam_III"/>
</dbReference>
<dbReference type="RefSeq" id="WP_219801376.1">
    <property type="nucleotide sequence ID" value="NZ_CP080096.1"/>
</dbReference>
<evidence type="ECO:0000313" key="3">
    <source>
        <dbReference type="Proteomes" id="UP000826462"/>
    </source>
</evidence>
<dbReference type="Pfam" id="PF02515">
    <property type="entry name" value="CoA_transf_3"/>
    <property type="match status" value="1"/>
</dbReference>
<organism evidence="2 3">
    <name type="scientific">Paraburkholderia edwinii</name>
    <dbReference type="NCBI Taxonomy" id="2861782"/>
    <lineage>
        <taxon>Bacteria</taxon>
        <taxon>Pseudomonadati</taxon>
        <taxon>Pseudomonadota</taxon>
        <taxon>Betaproteobacteria</taxon>
        <taxon>Burkholderiales</taxon>
        <taxon>Burkholderiaceae</taxon>
        <taxon>Paraburkholderia</taxon>
    </lineage>
</organism>
<evidence type="ECO:0000313" key="2">
    <source>
        <dbReference type="EMBL" id="QYD71947.1"/>
    </source>
</evidence>
<dbReference type="PANTHER" id="PTHR48207:SF3">
    <property type="entry name" value="SUCCINATE--HYDROXYMETHYLGLUTARATE COA-TRANSFERASE"/>
    <property type="match status" value="1"/>
</dbReference>
<dbReference type="InterPro" id="IPR044855">
    <property type="entry name" value="CoA-Trfase_III_dom3_sf"/>
</dbReference>
<sequence length="396" mass="42803">MAKPLEGIRVLEMGQLIAGPFAGKMLAEFGAHVVKLEPPGDGDPLRKWRLLHAGTSVWWAAQSRNKESVTLDLRTPEAQDVVRRLAAQCDVLIENFRPGTLEGWGLGWDELHALNPRLIMLRVSGYGQTGPYRDRPGFGVVAEAMGGLRHLSGEPERTPVRVGVSIGDTLSALHGVIGVLLALRHREQNGGAGQMVDVALYESVFNMMESLLPEYAVFGAVRQPAGSSLPGIAPSNAYRCRDGKYALIAGNGDSIFRRLMSLIGRIDLADDPALAHNDGRVQQVGRIDAAIAGWTSRQPLEDVLAALNEARIPAGKIYDIADIASDPHYRARDMILDARLPDGTPVQLPGIVPKLSETPGTVRAAAPALGQHTDEVLERLGIDTATRESWRTRGII</sequence>
<dbReference type="Gene3D" id="3.30.1540.10">
    <property type="entry name" value="formyl-coa transferase, domain 3"/>
    <property type="match status" value="1"/>
</dbReference>
<dbReference type="Proteomes" id="UP000826462">
    <property type="component" value="Chromosome 2"/>
</dbReference>
<dbReference type="InterPro" id="IPR023606">
    <property type="entry name" value="CoA-Trfase_III_dom_1_sf"/>
</dbReference>
<name>A0ABX8UUH1_9BURK</name>